<sequence>MDAVRTAWGQRWTAATVRRGLWTEQPVDPRVVHTAELGWIGL</sequence>
<keyword evidence="2" id="KW-1185">Reference proteome</keyword>
<accession>A0A2T0QYI4</accession>
<reference evidence="1 2" key="1">
    <citation type="submission" date="2018-03" db="EMBL/GenBank/DDBJ databases">
        <title>Genomic Encyclopedia of Archaeal and Bacterial Type Strains, Phase II (KMG-II): from individual species to whole genera.</title>
        <authorList>
            <person name="Goeker M."/>
        </authorList>
    </citation>
    <scope>NUCLEOTIDE SEQUENCE [LARGE SCALE GENOMIC DNA]</scope>
    <source>
        <strain evidence="1 2">DSM 19711</strain>
    </source>
</reference>
<evidence type="ECO:0000313" key="2">
    <source>
        <dbReference type="Proteomes" id="UP000238083"/>
    </source>
</evidence>
<evidence type="ECO:0000313" key="1">
    <source>
        <dbReference type="EMBL" id="PRY11433.1"/>
    </source>
</evidence>
<dbReference type="EMBL" id="PVZF01000013">
    <property type="protein sequence ID" value="PRY11433.1"/>
    <property type="molecule type" value="Genomic_DNA"/>
</dbReference>
<gene>
    <name evidence="1" type="ORF">CLV37_11356</name>
</gene>
<proteinExistence type="predicted"/>
<dbReference type="AlphaFoldDB" id="A0A2T0QYI4"/>
<dbReference type="Proteomes" id="UP000238083">
    <property type="component" value="Unassembled WGS sequence"/>
</dbReference>
<protein>
    <submittedName>
        <fullName evidence="1">Uncharacterized protein</fullName>
    </submittedName>
</protein>
<organism evidence="1 2">
    <name type="scientific">Kineococcus rhizosphaerae</name>
    <dbReference type="NCBI Taxonomy" id="559628"/>
    <lineage>
        <taxon>Bacteria</taxon>
        <taxon>Bacillati</taxon>
        <taxon>Actinomycetota</taxon>
        <taxon>Actinomycetes</taxon>
        <taxon>Kineosporiales</taxon>
        <taxon>Kineosporiaceae</taxon>
        <taxon>Kineococcus</taxon>
    </lineage>
</organism>
<comment type="caution">
    <text evidence="1">The sequence shown here is derived from an EMBL/GenBank/DDBJ whole genome shotgun (WGS) entry which is preliminary data.</text>
</comment>
<name>A0A2T0QYI4_9ACTN</name>